<feature type="non-terminal residue" evidence="1">
    <location>
        <position position="72"/>
    </location>
</feature>
<sequence length="72" mass="7435">MSFSVSVGECRGVVFGPTLVVGRGITLFSFFVVLCSRVVASAFVGVPATLVGKGLVIPTEPCSRGSPPYSLQ</sequence>
<name>A0A843TVL6_COLES</name>
<accession>A0A843TVL6</accession>
<evidence type="ECO:0000313" key="1">
    <source>
        <dbReference type="EMBL" id="MQL72339.1"/>
    </source>
</evidence>
<gene>
    <name evidence="1" type="ORF">Taro_004675</name>
</gene>
<reference evidence="1" key="1">
    <citation type="submission" date="2017-07" db="EMBL/GenBank/DDBJ databases">
        <title>Taro Niue Genome Assembly and Annotation.</title>
        <authorList>
            <person name="Atibalentja N."/>
            <person name="Keating K."/>
            <person name="Fields C.J."/>
        </authorList>
    </citation>
    <scope>NUCLEOTIDE SEQUENCE</scope>
    <source>
        <strain evidence="1">Niue_2</strain>
        <tissue evidence="1">Leaf</tissue>
    </source>
</reference>
<dbReference type="AlphaFoldDB" id="A0A843TVL6"/>
<comment type="caution">
    <text evidence="1">The sequence shown here is derived from an EMBL/GenBank/DDBJ whole genome shotgun (WGS) entry which is preliminary data.</text>
</comment>
<proteinExistence type="predicted"/>
<dbReference type="EMBL" id="NMUH01000127">
    <property type="protein sequence ID" value="MQL72339.1"/>
    <property type="molecule type" value="Genomic_DNA"/>
</dbReference>
<dbReference type="Proteomes" id="UP000652761">
    <property type="component" value="Unassembled WGS sequence"/>
</dbReference>
<protein>
    <submittedName>
        <fullName evidence="1">Uncharacterized protein</fullName>
    </submittedName>
</protein>
<keyword evidence="2" id="KW-1185">Reference proteome</keyword>
<evidence type="ECO:0000313" key="2">
    <source>
        <dbReference type="Proteomes" id="UP000652761"/>
    </source>
</evidence>
<organism evidence="1 2">
    <name type="scientific">Colocasia esculenta</name>
    <name type="common">Wild taro</name>
    <name type="synonym">Arum esculentum</name>
    <dbReference type="NCBI Taxonomy" id="4460"/>
    <lineage>
        <taxon>Eukaryota</taxon>
        <taxon>Viridiplantae</taxon>
        <taxon>Streptophyta</taxon>
        <taxon>Embryophyta</taxon>
        <taxon>Tracheophyta</taxon>
        <taxon>Spermatophyta</taxon>
        <taxon>Magnoliopsida</taxon>
        <taxon>Liliopsida</taxon>
        <taxon>Araceae</taxon>
        <taxon>Aroideae</taxon>
        <taxon>Colocasieae</taxon>
        <taxon>Colocasia</taxon>
    </lineage>
</organism>